<protein>
    <submittedName>
        <fullName evidence="1">Uncharacterized protein</fullName>
    </submittedName>
</protein>
<keyword evidence="2" id="KW-1185">Reference proteome</keyword>
<comment type="caution">
    <text evidence="1">The sequence shown here is derived from an EMBL/GenBank/DDBJ whole genome shotgun (WGS) entry which is preliminary data.</text>
</comment>
<name>A0A9W6SHP5_9ACTN</name>
<dbReference type="EMBL" id="BSTX01000001">
    <property type="protein sequence ID" value="GLZ76183.1"/>
    <property type="molecule type" value="Genomic_DNA"/>
</dbReference>
<organism evidence="1 2">
    <name type="scientific">Actinorhabdospora filicis</name>
    <dbReference type="NCBI Taxonomy" id="1785913"/>
    <lineage>
        <taxon>Bacteria</taxon>
        <taxon>Bacillati</taxon>
        <taxon>Actinomycetota</taxon>
        <taxon>Actinomycetes</taxon>
        <taxon>Micromonosporales</taxon>
        <taxon>Micromonosporaceae</taxon>
        <taxon>Actinorhabdospora</taxon>
    </lineage>
</organism>
<proteinExistence type="predicted"/>
<gene>
    <name evidence="1" type="ORF">Afil01_09900</name>
</gene>
<dbReference type="AlphaFoldDB" id="A0A9W6SHP5"/>
<accession>A0A9W6SHP5</accession>
<evidence type="ECO:0000313" key="2">
    <source>
        <dbReference type="Proteomes" id="UP001165079"/>
    </source>
</evidence>
<dbReference type="Proteomes" id="UP001165079">
    <property type="component" value="Unassembled WGS sequence"/>
</dbReference>
<sequence length="113" mass="12663">MPPSSHPRANSGGTEGAAARYPVMRIAMPSPAHLSLDAWLVAQSHEPPAGGYGERELARHAERIRRIPKEISETRQVKTDGSSPTRRLRIVTAHRTHRNRYQNTVDDRFWCAG</sequence>
<reference evidence="1" key="1">
    <citation type="submission" date="2023-03" db="EMBL/GenBank/DDBJ databases">
        <title>Actinorhabdospora filicis NBRC 111898.</title>
        <authorList>
            <person name="Ichikawa N."/>
            <person name="Sato H."/>
            <person name="Tonouchi N."/>
        </authorList>
    </citation>
    <scope>NUCLEOTIDE SEQUENCE</scope>
    <source>
        <strain evidence="1">NBRC 111898</strain>
    </source>
</reference>
<evidence type="ECO:0000313" key="1">
    <source>
        <dbReference type="EMBL" id="GLZ76183.1"/>
    </source>
</evidence>